<proteinExistence type="predicted"/>
<dbReference type="EMBL" id="JAACYA010000002">
    <property type="protein sequence ID" value="MBK3332929.1"/>
    <property type="molecule type" value="Genomic_DNA"/>
</dbReference>
<dbReference type="SMART" id="SM00530">
    <property type="entry name" value="HTH_XRE"/>
    <property type="match status" value="1"/>
</dbReference>
<dbReference type="Pfam" id="PF01381">
    <property type="entry name" value="HTH_3"/>
    <property type="match status" value="1"/>
</dbReference>
<comment type="caution">
    <text evidence="2">The sequence shown here is derived from an EMBL/GenBank/DDBJ whole genome shotgun (WGS) entry which is preliminary data.</text>
</comment>
<feature type="domain" description="HTH cro/C1-type" evidence="1">
    <location>
        <begin position="29"/>
        <end position="82"/>
    </location>
</feature>
<sequence>MILKDWLEKDKYDVDFIYEGLLLDLSYYLKQFMLEKGLNKKQLAERMGVSPAYITKIFSGENISLKTVAKILSALEVDAGIQIIDREKLNYKTAPNRNLFKLIKNNREKVNESEVFTTAA</sequence>
<dbReference type="SUPFAM" id="SSF47413">
    <property type="entry name" value="lambda repressor-like DNA-binding domains"/>
    <property type="match status" value="1"/>
</dbReference>
<name>A0ABS1GJ13_9AQUI</name>
<dbReference type="PROSITE" id="PS50943">
    <property type="entry name" value="HTH_CROC1"/>
    <property type="match status" value="1"/>
</dbReference>
<dbReference type="InterPro" id="IPR010982">
    <property type="entry name" value="Lambda_DNA-bd_dom_sf"/>
</dbReference>
<protein>
    <submittedName>
        <fullName evidence="2">Helix-turn-helix transcriptional regulator</fullName>
    </submittedName>
</protein>
<dbReference type="RefSeq" id="WP_200674330.1">
    <property type="nucleotide sequence ID" value="NZ_JAACYA010000002.1"/>
</dbReference>
<dbReference type="CDD" id="cd00093">
    <property type="entry name" value="HTH_XRE"/>
    <property type="match status" value="1"/>
</dbReference>
<accession>A0ABS1GJ13</accession>
<dbReference type="Proteomes" id="UP000772812">
    <property type="component" value="Unassembled WGS sequence"/>
</dbReference>
<dbReference type="InterPro" id="IPR001387">
    <property type="entry name" value="Cro/C1-type_HTH"/>
</dbReference>
<evidence type="ECO:0000259" key="1">
    <source>
        <dbReference type="PROSITE" id="PS50943"/>
    </source>
</evidence>
<reference evidence="2 3" key="1">
    <citation type="journal article" date="2021" name="Syst. Appl. Microbiol.">
        <title>Persephonella atlantica sp. nov.: How to adapt to physico-chemical gradients in high temperature hydrothermal habitats.</title>
        <authorList>
            <person name="Francois D.X."/>
            <person name="Godfroy A."/>
            <person name="Mathien C."/>
            <person name="Aube J."/>
            <person name="Cathalot C."/>
            <person name="Lesongeur F."/>
            <person name="L'Haridon S."/>
            <person name="Philippon X."/>
            <person name="Roussel E.G."/>
        </authorList>
    </citation>
    <scope>NUCLEOTIDE SEQUENCE [LARGE SCALE GENOMIC DNA]</scope>
    <source>
        <strain evidence="2 3">MO1340</strain>
    </source>
</reference>
<evidence type="ECO:0000313" key="3">
    <source>
        <dbReference type="Proteomes" id="UP000772812"/>
    </source>
</evidence>
<gene>
    <name evidence="2" type="ORF">GWK41_07595</name>
</gene>
<keyword evidence="3" id="KW-1185">Reference proteome</keyword>
<evidence type="ECO:0000313" key="2">
    <source>
        <dbReference type="EMBL" id="MBK3332929.1"/>
    </source>
</evidence>
<organism evidence="2 3">
    <name type="scientific">Persephonella atlantica</name>
    <dbReference type="NCBI Taxonomy" id="2699429"/>
    <lineage>
        <taxon>Bacteria</taxon>
        <taxon>Pseudomonadati</taxon>
        <taxon>Aquificota</taxon>
        <taxon>Aquificia</taxon>
        <taxon>Aquificales</taxon>
        <taxon>Hydrogenothermaceae</taxon>
        <taxon>Persephonella</taxon>
    </lineage>
</organism>
<dbReference type="Gene3D" id="1.10.260.40">
    <property type="entry name" value="lambda repressor-like DNA-binding domains"/>
    <property type="match status" value="1"/>
</dbReference>